<dbReference type="PROSITE" id="PS51186">
    <property type="entry name" value="GNAT"/>
    <property type="match status" value="1"/>
</dbReference>
<dbReference type="CDD" id="cd04301">
    <property type="entry name" value="NAT_SF"/>
    <property type="match status" value="1"/>
</dbReference>
<evidence type="ECO:0000313" key="3">
    <source>
        <dbReference type="EMBL" id="KAA1429467.1"/>
    </source>
</evidence>
<evidence type="ECO:0000313" key="4">
    <source>
        <dbReference type="Proteomes" id="UP000324351"/>
    </source>
</evidence>
<proteinExistence type="predicted"/>
<protein>
    <submittedName>
        <fullName evidence="3">GNAT family N-acetyltransferase</fullName>
    </submittedName>
</protein>
<feature type="domain" description="N-acetyltransferase" evidence="2">
    <location>
        <begin position="1"/>
        <end position="122"/>
    </location>
</feature>
<dbReference type="SUPFAM" id="SSF55729">
    <property type="entry name" value="Acyl-CoA N-acyltransferases (Nat)"/>
    <property type="match status" value="1"/>
</dbReference>
<dbReference type="GO" id="GO:0016747">
    <property type="term" value="F:acyltransferase activity, transferring groups other than amino-acyl groups"/>
    <property type="evidence" value="ECO:0007669"/>
    <property type="project" value="InterPro"/>
</dbReference>
<accession>A0A5B1MC05</accession>
<gene>
    <name evidence="3" type="ORF">F0U47_02035</name>
</gene>
<name>A0A5B1MC05_9ACTN</name>
<organism evidence="3 4">
    <name type="scientific">Nocardioides antri</name>
    <dbReference type="NCBI Taxonomy" id="2607659"/>
    <lineage>
        <taxon>Bacteria</taxon>
        <taxon>Bacillati</taxon>
        <taxon>Actinomycetota</taxon>
        <taxon>Actinomycetes</taxon>
        <taxon>Propionibacteriales</taxon>
        <taxon>Nocardioidaceae</taxon>
        <taxon>Nocardioides</taxon>
    </lineage>
</organism>
<sequence length="129" mass="13948">MPPSIHPPGEVHAFYGALDLVSGERETWVAEDARGIVAFVELKGDWLDDLYVLPEAQGEGIGSALLDLAKSLRPDGFSLWVFESNTPARAFYAAHGLVERELTDGSGNEEKAPDIRMEWPGRSGVGGLP</sequence>
<dbReference type="Gene3D" id="3.40.630.30">
    <property type="match status" value="1"/>
</dbReference>
<dbReference type="EMBL" id="VUJW01000001">
    <property type="protein sequence ID" value="KAA1429467.1"/>
    <property type="molecule type" value="Genomic_DNA"/>
</dbReference>
<keyword evidence="4" id="KW-1185">Reference proteome</keyword>
<feature type="region of interest" description="Disordered" evidence="1">
    <location>
        <begin position="102"/>
        <end position="129"/>
    </location>
</feature>
<comment type="caution">
    <text evidence="3">The sequence shown here is derived from an EMBL/GenBank/DDBJ whole genome shotgun (WGS) entry which is preliminary data.</text>
</comment>
<evidence type="ECO:0000256" key="1">
    <source>
        <dbReference type="SAM" id="MobiDB-lite"/>
    </source>
</evidence>
<dbReference type="Proteomes" id="UP000324351">
    <property type="component" value="Unassembled WGS sequence"/>
</dbReference>
<dbReference type="InterPro" id="IPR016181">
    <property type="entry name" value="Acyl_CoA_acyltransferase"/>
</dbReference>
<reference evidence="3 4" key="2">
    <citation type="submission" date="2019-09" db="EMBL/GenBank/DDBJ databases">
        <authorList>
            <person name="Jin C."/>
        </authorList>
    </citation>
    <scope>NUCLEOTIDE SEQUENCE [LARGE SCALE GENOMIC DNA]</scope>
    <source>
        <strain evidence="3 4">BN140041</strain>
    </source>
</reference>
<dbReference type="AlphaFoldDB" id="A0A5B1MC05"/>
<dbReference type="InterPro" id="IPR000182">
    <property type="entry name" value="GNAT_dom"/>
</dbReference>
<reference evidence="3 4" key="1">
    <citation type="submission" date="2019-09" db="EMBL/GenBank/DDBJ databases">
        <title>Nocardioides panacisoli sp. nov., isolated from the soil of a ginseng field.</title>
        <authorList>
            <person name="Cho C."/>
        </authorList>
    </citation>
    <scope>NUCLEOTIDE SEQUENCE [LARGE SCALE GENOMIC DNA]</scope>
    <source>
        <strain evidence="3 4">BN140041</strain>
    </source>
</reference>
<keyword evidence="3" id="KW-0808">Transferase</keyword>
<evidence type="ECO:0000259" key="2">
    <source>
        <dbReference type="PROSITE" id="PS51186"/>
    </source>
</evidence>
<feature type="compositionally biased region" description="Basic and acidic residues" evidence="1">
    <location>
        <begin position="102"/>
        <end position="119"/>
    </location>
</feature>
<dbReference type="Pfam" id="PF13508">
    <property type="entry name" value="Acetyltransf_7"/>
    <property type="match status" value="1"/>
</dbReference>